<dbReference type="Proteomes" id="UP000322234">
    <property type="component" value="Unassembled WGS sequence"/>
</dbReference>
<dbReference type="EMBL" id="VBQZ03000062">
    <property type="protein sequence ID" value="MXQ90284.1"/>
    <property type="molecule type" value="Genomic_DNA"/>
</dbReference>
<sequence length="253" mass="27924">MKHLDVLTQYKRRESDSAVVRKNLWADKLKASWKDLVAEPGSREFGQLSLDSHQDPAFQTETQSGARGLCADATGPPPPPQLQSPAAPKSGKSVKTFIRNRYEPAKRCEELICAELIRMNKVTTDFAMGIADKDLSEELQKPLLLSYHSPFHAAIQAEERERHRRAQGPMGRCLYLCSLPVGVQLGTGAKEGHGGPGLQVWSRSLQDRAPQPRSEGWTFTGLDLLALVISSEDPDTSFIKSAFAEWSIVIGSK</sequence>
<proteinExistence type="predicted"/>
<evidence type="ECO:0000313" key="3">
    <source>
        <dbReference type="Proteomes" id="UP000322234"/>
    </source>
</evidence>
<evidence type="ECO:0000256" key="1">
    <source>
        <dbReference type="SAM" id="MobiDB-lite"/>
    </source>
</evidence>
<gene>
    <name evidence="2" type="ORF">E5288_WYG001986</name>
</gene>
<feature type="region of interest" description="Disordered" evidence="1">
    <location>
        <begin position="62"/>
        <end position="90"/>
    </location>
</feature>
<comment type="caution">
    <text evidence="2">The sequence shown here is derived from an EMBL/GenBank/DDBJ whole genome shotgun (WGS) entry which is preliminary data.</text>
</comment>
<protein>
    <submittedName>
        <fullName evidence="2">Uncharacterized protein</fullName>
    </submittedName>
</protein>
<dbReference type="AlphaFoldDB" id="A0A6B0RQI7"/>
<organism evidence="2 3">
    <name type="scientific">Bos mutus</name>
    <name type="common">wild yak</name>
    <dbReference type="NCBI Taxonomy" id="72004"/>
    <lineage>
        <taxon>Eukaryota</taxon>
        <taxon>Metazoa</taxon>
        <taxon>Chordata</taxon>
        <taxon>Craniata</taxon>
        <taxon>Vertebrata</taxon>
        <taxon>Euteleostomi</taxon>
        <taxon>Mammalia</taxon>
        <taxon>Eutheria</taxon>
        <taxon>Laurasiatheria</taxon>
        <taxon>Artiodactyla</taxon>
        <taxon>Ruminantia</taxon>
        <taxon>Pecora</taxon>
        <taxon>Bovidae</taxon>
        <taxon>Bovinae</taxon>
        <taxon>Bos</taxon>
    </lineage>
</organism>
<keyword evidence="3" id="KW-1185">Reference proteome</keyword>
<name>A0A6B0RQI7_9CETA</name>
<evidence type="ECO:0000313" key="2">
    <source>
        <dbReference type="EMBL" id="MXQ90284.1"/>
    </source>
</evidence>
<reference evidence="2" key="1">
    <citation type="submission" date="2019-10" db="EMBL/GenBank/DDBJ databases">
        <title>The sequence and de novo assembly of the wild yak genome.</title>
        <authorList>
            <person name="Liu Y."/>
        </authorList>
    </citation>
    <scope>NUCLEOTIDE SEQUENCE [LARGE SCALE GENOMIC DNA]</scope>
    <source>
        <strain evidence="2">WY2019</strain>
    </source>
</reference>
<accession>A0A6B0RQI7</accession>